<feature type="non-terminal residue" evidence="2">
    <location>
        <position position="1"/>
    </location>
</feature>
<evidence type="ECO:0000313" key="3">
    <source>
        <dbReference type="Proteomes" id="UP000230821"/>
    </source>
</evidence>
<sequence length="167" mass="18561">FIHKWAGSYRRFAFRVAETTIHSLKIRPLAWTASMSSALLLLAGVVFFGLYHYSSHLSSPYLRVQTESEKGEPILVASVTEDEAALLGDMDEDSLILFEDSESPVKVMAVGDSAQRDVVSSNPANHEHIVKVASRHSDSVEEYVYSHVMEVYQQSPVDDAVLVGYVQ</sequence>
<keyword evidence="1" id="KW-0472">Membrane</keyword>
<keyword evidence="1" id="KW-1133">Transmembrane helix</keyword>
<dbReference type="Proteomes" id="UP000230821">
    <property type="component" value="Unassembled WGS sequence"/>
</dbReference>
<evidence type="ECO:0000313" key="2">
    <source>
        <dbReference type="EMBL" id="PIE31573.1"/>
    </source>
</evidence>
<protein>
    <submittedName>
        <fullName evidence="2">Uncharacterized protein</fullName>
    </submittedName>
</protein>
<feature type="transmembrane region" description="Helical" evidence="1">
    <location>
        <begin position="29"/>
        <end position="53"/>
    </location>
</feature>
<evidence type="ECO:0000256" key="1">
    <source>
        <dbReference type="SAM" id="Phobius"/>
    </source>
</evidence>
<organism evidence="2 3">
    <name type="scientific">candidate division KSB3 bacterium</name>
    <dbReference type="NCBI Taxonomy" id="2044937"/>
    <lineage>
        <taxon>Bacteria</taxon>
        <taxon>candidate division KSB3</taxon>
    </lineage>
</organism>
<keyword evidence="1" id="KW-0812">Transmembrane</keyword>
<reference evidence="2 3" key="1">
    <citation type="submission" date="2017-10" db="EMBL/GenBank/DDBJ databases">
        <title>Novel microbial diversity and functional potential in the marine mammal oral microbiome.</title>
        <authorList>
            <person name="Dudek N.K."/>
            <person name="Sun C.L."/>
            <person name="Burstein D."/>
            <person name="Kantor R.S."/>
            <person name="Aliaga Goltsman D.S."/>
            <person name="Bik E.M."/>
            <person name="Thomas B.C."/>
            <person name="Banfield J.F."/>
            <person name="Relman D.A."/>
        </authorList>
    </citation>
    <scope>NUCLEOTIDE SEQUENCE [LARGE SCALE GENOMIC DNA]</scope>
    <source>
        <strain evidence="2">DOLJORAL78_47_16</strain>
    </source>
</reference>
<accession>A0A2G6K7D8</accession>
<proteinExistence type="predicted"/>
<dbReference type="EMBL" id="PDSK01000139">
    <property type="protein sequence ID" value="PIE31573.1"/>
    <property type="molecule type" value="Genomic_DNA"/>
</dbReference>
<name>A0A2G6K7D8_9BACT</name>
<gene>
    <name evidence="2" type="ORF">CSA56_17880</name>
</gene>
<dbReference type="AlphaFoldDB" id="A0A2G6K7D8"/>
<comment type="caution">
    <text evidence="2">The sequence shown here is derived from an EMBL/GenBank/DDBJ whole genome shotgun (WGS) entry which is preliminary data.</text>
</comment>